<feature type="transmembrane region" description="Helical" evidence="11">
    <location>
        <begin position="533"/>
        <end position="560"/>
    </location>
</feature>
<dbReference type="Pfam" id="PF01061">
    <property type="entry name" value="ABC2_membrane"/>
    <property type="match status" value="1"/>
</dbReference>
<gene>
    <name evidence="13" type="primary">abcG2</name>
    <name evidence="13" type="ORF">DFA_02626</name>
</gene>
<dbReference type="GeneID" id="14871002"/>
<proteinExistence type="inferred from homology"/>
<dbReference type="InterPro" id="IPR013525">
    <property type="entry name" value="ABC2_TM"/>
</dbReference>
<evidence type="ECO:0000256" key="11">
    <source>
        <dbReference type="SAM" id="Phobius"/>
    </source>
</evidence>
<dbReference type="InterPro" id="IPR003439">
    <property type="entry name" value="ABC_transporter-like_ATP-bd"/>
</dbReference>
<dbReference type="SUPFAM" id="SSF52540">
    <property type="entry name" value="P-loop containing nucleoside triphosphate hydrolases"/>
    <property type="match status" value="1"/>
</dbReference>
<evidence type="ECO:0000256" key="1">
    <source>
        <dbReference type="ARBA" id="ARBA00004141"/>
    </source>
</evidence>
<dbReference type="GO" id="GO:0016020">
    <property type="term" value="C:membrane"/>
    <property type="evidence" value="ECO:0007669"/>
    <property type="project" value="UniProtKB-SubCell"/>
</dbReference>
<feature type="transmembrane region" description="Helical" evidence="11">
    <location>
        <begin position="852"/>
        <end position="885"/>
    </location>
</feature>
<dbReference type="InterPro" id="IPR043926">
    <property type="entry name" value="ABCG_dom"/>
</dbReference>
<feature type="domain" description="ABC transporter" evidence="12">
    <location>
        <begin position="123"/>
        <end position="368"/>
    </location>
</feature>
<feature type="transmembrane region" description="Helical" evidence="11">
    <location>
        <begin position="464"/>
        <end position="482"/>
    </location>
</feature>
<dbReference type="CDD" id="cd03232">
    <property type="entry name" value="ABCG_PDR_domain2"/>
    <property type="match status" value="1"/>
</dbReference>
<evidence type="ECO:0000256" key="3">
    <source>
        <dbReference type="ARBA" id="ARBA00022448"/>
    </source>
</evidence>
<keyword evidence="3" id="KW-0813">Transport</keyword>
<name>F4PZX3_CACFS</name>
<protein>
    <submittedName>
        <fullName evidence="13">ABC transporter G family protein</fullName>
    </submittedName>
</protein>
<dbReference type="KEGG" id="dfa:DFA_02626"/>
<dbReference type="AlphaFoldDB" id="F4PZX3"/>
<feature type="transmembrane region" description="Helical" evidence="11">
    <location>
        <begin position="572"/>
        <end position="595"/>
    </location>
</feature>
<feature type="transmembrane region" description="Helical" evidence="11">
    <location>
        <begin position="728"/>
        <end position="744"/>
    </location>
</feature>
<keyword evidence="5" id="KW-0677">Repeat</keyword>
<evidence type="ECO:0000256" key="4">
    <source>
        <dbReference type="ARBA" id="ARBA00022692"/>
    </source>
</evidence>
<feature type="transmembrane region" description="Helical" evidence="11">
    <location>
        <begin position="494"/>
        <end position="513"/>
    </location>
</feature>
<dbReference type="PANTHER" id="PTHR19241">
    <property type="entry name" value="ATP-BINDING CASSETTE TRANSPORTER"/>
    <property type="match status" value="1"/>
</dbReference>
<dbReference type="OMA" id="CELIAYF"/>
<dbReference type="Pfam" id="PF00005">
    <property type="entry name" value="ABC_tran"/>
    <property type="match status" value="1"/>
</dbReference>
<keyword evidence="6" id="KW-0547">Nucleotide-binding</keyword>
<evidence type="ECO:0000259" key="12">
    <source>
        <dbReference type="PROSITE" id="PS50893"/>
    </source>
</evidence>
<keyword evidence="14" id="KW-1185">Reference proteome</keyword>
<evidence type="ECO:0000256" key="6">
    <source>
        <dbReference type="ARBA" id="ARBA00022741"/>
    </source>
</evidence>
<dbReference type="PROSITE" id="PS50893">
    <property type="entry name" value="ABC_TRANSPORTER_2"/>
    <property type="match status" value="1"/>
</dbReference>
<sequence length="929" mass="103879">MSYPDGYNGQQVCPYTEGVQFLQVLGMQDNNWFKWIDLVVVVAYAILYSGLMYFFLSTVHYDSRLADPASEKRNNKRAKKAQKAVASPDKSASIQITGTSRSLSESNLGASSAKKDVPIGCYVQWKDLCYDVDVKKDGKKQKLRLLKEINGYVKPGMLLALMGPSGAGKSTLLDVLANRKTGGYTKGQILINGAERTRYFTRISAYVEQLDILPPTQTVRESVQFSAKSRLPQTMPMEEKMAFVENILQTLNLVKISNRLIGEGVDALSLSQRKRVNIAIELASDPQLLFLDEPTSGLDSSSALKVMNLIKKIASSGRSIICTIHQPSTSIFKKFDHLLLLKKGGETVYFGPTGENSSVVLDYFAKRGLVCDPLKNPADFILDVTDEAVDMGNGNVFHPVRAYEESELNASLKATIDAGIMPTGTRVPTFHGVYSSSMATQTIELLKRGWYAQVRRIQNLRTRMIRSVFLGAVFGTLFLQLGNEQEDIYSRTSLIFFSLVFGGMSATAAIPLIATERGVFYREQSSGMYRIWIYMLTFIIADVPFIFLSALAYTIPAYFIAGLKLSPHGQPFFFNVLITFIVYFCFQMIAMLFACIFPTVELASALIGVILSLTALFAGFIIPSVSMPEAWKWAHHIDFITYSLESALVNEFQDLPFECTDNKGAVPVPVDAQGNIKWFCPVPNGNVVLDRVEYKIEDKFSNIGIQFAFGVFFMILIYIALRFIRHQLLSYFVSIPTIYSYWSLEGKKDVDWIHHHIGIFGVYIFSASVLYYVGFFILWLLCFTSKLQGASTNGYTNLINASTTKQSAGIIGKILANLDRVVMIVLSTLCLCLTLAQMFSDTGATLEHHGQYNLIILFGILLLFFTLKKICIGLVIFNVLFLAAFQVQRRVYIREWPVGLDGRKLMFYKVFGRLAGMPQAQDDCLCYDG</sequence>
<evidence type="ECO:0000256" key="2">
    <source>
        <dbReference type="ARBA" id="ARBA00006012"/>
    </source>
</evidence>
<evidence type="ECO:0000256" key="9">
    <source>
        <dbReference type="ARBA" id="ARBA00023136"/>
    </source>
</evidence>
<feature type="transmembrane region" description="Helical" evidence="11">
    <location>
        <begin position="35"/>
        <end position="56"/>
    </location>
</feature>
<keyword evidence="8 11" id="KW-1133">Transmembrane helix</keyword>
<organism evidence="13 14">
    <name type="scientific">Cavenderia fasciculata</name>
    <name type="common">Slime mold</name>
    <name type="synonym">Dictyostelium fasciculatum</name>
    <dbReference type="NCBI Taxonomy" id="261658"/>
    <lineage>
        <taxon>Eukaryota</taxon>
        <taxon>Amoebozoa</taxon>
        <taxon>Evosea</taxon>
        <taxon>Eumycetozoa</taxon>
        <taxon>Dictyostelia</taxon>
        <taxon>Acytosteliales</taxon>
        <taxon>Cavenderiaceae</taxon>
        <taxon>Cavenderia</taxon>
    </lineage>
</organism>
<feature type="transmembrane region" description="Helical" evidence="11">
    <location>
        <begin position="703"/>
        <end position="721"/>
    </location>
</feature>
<dbReference type="RefSeq" id="XP_004357349.1">
    <property type="nucleotide sequence ID" value="XM_004357293.1"/>
</dbReference>
<evidence type="ECO:0000256" key="7">
    <source>
        <dbReference type="ARBA" id="ARBA00022840"/>
    </source>
</evidence>
<evidence type="ECO:0000313" key="14">
    <source>
        <dbReference type="Proteomes" id="UP000007797"/>
    </source>
</evidence>
<evidence type="ECO:0000256" key="8">
    <source>
        <dbReference type="ARBA" id="ARBA00022989"/>
    </source>
</evidence>
<reference evidence="14" key="1">
    <citation type="journal article" date="2011" name="Genome Res.">
        <title>Phylogeny-wide analysis of social amoeba genomes highlights ancient origins for complex intercellular communication.</title>
        <authorList>
            <person name="Heidel A.J."/>
            <person name="Lawal H.M."/>
            <person name="Felder M."/>
            <person name="Schilde C."/>
            <person name="Helps N.R."/>
            <person name="Tunggal B."/>
            <person name="Rivero F."/>
            <person name="John U."/>
            <person name="Schleicher M."/>
            <person name="Eichinger L."/>
            <person name="Platzer M."/>
            <person name="Noegel A.A."/>
            <person name="Schaap P."/>
            <person name="Gloeckner G."/>
        </authorList>
    </citation>
    <scope>NUCLEOTIDE SEQUENCE [LARGE SCALE GENOMIC DNA]</scope>
    <source>
        <strain evidence="14">SH3</strain>
    </source>
</reference>
<feature type="transmembrane region" description="Helical" evidence="11">
    <location>
        <begin position="821"/>
        <end position="840"/>
    </location>
</feature>
<evidence type="ECO:0000313" key="13">
    <source>
        <dbReference type="EMBL" id="EGG18887.1"/>
    </source>
</evidence>
<dbReference type="Pfam" id="PF19055">
    <property type="entry name" value="ABC2_membrane_7"/>
    <property type="match status" value="1"/>
</dbReference>
<keyword evidence="7" id="KW-0067">ATP-binding</keyword>
<dbReference type="GO" id="GO:0016887">
    <property type="term" value="F:ATP hydrolysis activity"/>
    <property type="evidence" value="ECO:0007669"/>
    <property type="project" value="InterPro"/>
</dbReference>
<feature type="region of interest" description="Disordered" evidence="10">
    <location>
        <begin position="68"/>
        <end position="98"/>
    </location>
</feature>
<evidence type="ECO:0000256" key="5">
    <source>
        <dbReference type="ARBA" id="ARBA00022737"/>
    </source>
</evidence>
<dbReference type="OrthoDB" id="66620at2759"/>
<comment type="similarity">
    <text evidence="2">Belongs to the ABC transporter superfamily. ABCG family. PDR (TC 3.A.1.205) subfamily.</text>
</comment>
<dbReference type="SMART" id="SM00382">
    <property type="entry name" value="AAA"/>
    <property type="match status" value="1"/>
</dbReference>
<evidence type="ECO:0000256" key="10">
    <source>
        <dbReference type="SAM" id="MobiDB-lite"/>
    </source>
</evidence>
<dbReference type="EMBL" id="GL883017">
    <property type="protein sequence ID" value="EGG18887.1"/>
    <property type="molecule type" value="Genomic_DNA"/>
</dbReference>
<dbReference type="FunFam" id="3.40.50.300:FF:000054">
    <property type="entry name" value="ABC multidrug transporter atrF"/>
    <property type="match status" value="1"/>
</dbReference>
<keyword evidence="4 11" id="KW-0812">Transmembrane</keyword>
<keyword evidence="9 11" id="KW-0472">Membrane</keyword>
<accession>F4PZX3</accession>
<comment type="subcellular location">
    <subcellularLocation>
        <location evidence="1">Membrane</location>
        <topology evidence="1">Multi-pass membrane protein</topology>
    </subcellularLocation>
</comment>
<dbReference type="Gene3D" id="3.40.50.300">
    <property type="entry name" value="P-loop containing nucleotide triphosphate hydrolases"/>
    <property type="match status" value="1"/>
</dbReference>
<feature type="transmembrane region" description="Helical" evidence="11">
    <location>
        <begin position="602"/>
        <end position="622"/>
    </location>
</feature>
<dbReference type="GO" id="GO:0140359">
    <property type="term" value="F:ABC-type transporter activity"/>
    <property type="evidence" value="ECO:0007669"/>
    <property type="project" value="InterPro"/>
</dbReference>
<dbReference type="Proteomes" id="UP000007797">
    <property type="component" value="Unassembled WGS sequence"/>
</dbReference>
<dbReference type="GO" id="GO:0005524">
    <property type="term" value="F:ATP binding"/>
    <property type="evidence" value="ECO:0007669"/>
    <property type="project" value="UniProtKB-KW"/>
</dbReference>
<dbReference type="InterPro" id="IPR003593">
    <property type="entry name" value="AAA+_ATPase"/>
</dbReference>
<dbReference type="InterPro" id="IPR034003">
    <property type="entry name" value="ABCG_PDR_2"/>
</dbReference>
<dbReference type="InterPro" id="IPR027417">
    <property type="entry name" value="P-loop_NTPase"/>
</dbReference>
<feature type="transmembrane region" description="Helical" evidence="11">
    <location>
        <begin position="756"/>
        <end position="781"/>
    </location>
</feature>